<evidence type="ECO:0000313" key="2">
    <source>
        <dbReference type="EMBL" id="SUA24144.1"/>
    </source>
</evidence>
<organism evidence="2">
    <name type="scientific">Neisseria gonorrhoeae</name>
    <dbReference type="NCBI Taxonomy" id="485"/>
    <lineage>
        <taxon>Bacteria</taxon>
        <taxon>Pseudomonadati</taxon>
        <taxon>Pseudomonadota</taxon>
        <taxon>Betaproteobacteria</taxon>
        <taxon>Neisseriales</taxon>
        <taxon>Neisseriaceae</taxon>
        <taxon>Neisseria</taxon>
    </lineage>
</organism>
<dbReference type="EMBL" id="UGRI01000001">
    <property type="protein sequence ID" value="SUA24144.1"/>
    <property type="molecule type" value="Genomic_DNA"/>
</dbReference>
<accession>A0A1D3GDA7</accession>
<proteinExistence type="predicted"/>
<protein>
    <submittedName>
        <fullName evidence="2">Phage associated protein</fullName>
    </submittedName>
</protein>
<feature type="compositionally biased region" description="Acidic residues" evidence="1">
    <location>
        <begin position="219"/>
        <end position="228"/>
    </location>
</feature>
<dbReference type="NCBIfam" id="NF046043">
    <property type="entry name" value="rep_init_NGO0469"/>
    <property type="match status" value="1"/>
</dbReference>
<dbReference type="AlphaFoldDB" id="A0A1D3GDA7"/>
<sequence>MSLILSVKDESNFKPCPAGSHHATCIRIIDLGTQLVEYQNEQKRQHKILVQWEIDPEGDPEMLMPDGRPYLISRRYTASLHSKSQLATDLKSWRGRDFTPEERDNFDLRNILGKPCLLSIAHQESSDGKTTYANISAISNKMKSYTPKQPDNAVFAFDLSDPDWANYGLLNEKLREQIAKSPEYAEAVNGRQPPAPPQKQAQAAEGRPEHPQGNAAPAEDIEDDIPFN</sequence>
<feature type="region of interest" description="Disordered" evidence="1">
    <location>
        <begin position="181"/>
        <end position="228"/>
    </location>
</feature>
<gene>
    <name evidence="2" type="ORF">NCTC11421_02135</name>
</gene>
<dbReference type="InterPro" id="IPR059222">
    <property type="entry name" value="NGO0469-like"/>
</dbReference>
<reference evidence="2" key="1">
    <citation type="submission" date="2018-06" db="EMBL/GenBank/DDBJ databases">
        <authorList>
            <consortium name="Pathogen Informatics"/>
            <person name="Doyle S."/>
        </authorList>
    </citation>
    <scope>NUCLEOTIDE SEQUENCE [LARGE SCALE GENOMIC DNA]</scope>
    <source>
        <strain evidence="2">NCTC11421</strain>
    </source>
</reference>
<evidence type="ECO:0000256" key="1">
    <source>
        <dbReference type="SAM" id="MobiDB-lite"/>
    </source>
</evidence>
<dbReference type="RefSeq" id="WP_010357532.1">
    <property type="nucleotide sequence ID" value="NZ_BLTR01000088.1"/>
</dbReference>
<name>A0A1D3GDA7_NEIGO</name>